<dbReference type="AlphaFoldDB" id="A0A835L1T2"/>
<protein>
    <submittedName>
        <fullName evidence="2">Uncharacterized protein</fullName>
    </submittedName>
</protein>
<evidence type="ECO:0000313" key="3">
    <source>
        <dbReference type="Proteomes" id="UP000648187"/>
    </source>
</evidence>
<gene>
    <name evidence="2" type="ORF">HW555_010168</name>
</gene>
<name>A0A835L1T2_SPOEX</name>
<feature type="region of interest" description="Disordered" evidence="1">
    <location>
        <begin position="13"/>
        <end position="38"/>
    </location>
</feature>
<dbReference type="Proteomes" id="UP000648187">
    <property type="component" value="Unassembled WGS sequence"/>
</dbReference>
<evidence type="ECO:0000313" key="2">
    <source>
        <dbReference type="EMBL" id="KAF9410881.1"/>
    </source>
</evidence>
<keyword evidence="3" id="KW-1185">Reference proteome</keyword>
<accession>A0A835L1T2</accession>
<reference evidence="2" key="1">
    <citation type="submission" date="2020-08" db="EMBL/GenBank/DDBJ databases">
        <title>Spodoptera exigua strain:BAW_Kor-Di-RS1 Genome sequencing and assembly.</title>
        <authorList>
            <person name="Kim J."/>
            <person name="Nam H.Y."/>
            <person name="Kwon M."/>
            <person name="Choi J.H."/>
            <person name="Cho S.R."/>
            <person name="Kim G.-H."/>
        </authorList>
    </citation>
    <scope>NUCLEOTIDE SEQUENCE</scope>
    <source>
        <strain evidence="2">BAW_Kor-Di-RS1</strain>
        <tissue evidence="2">Whole-body</tissue>
    </source>
</reference>
<sequence length="97" mass="10505">MVEDLRAMSAVNLLSSLREKPTDENPDDGSNPDDTTKGLHDTFDWAWVVGSQASYKSDCVTRSLRQPLPSCVQGLISQGGSRPFGFGPFAPIVHNAI</sequence>
<proteinExistence type="predicted"/>
<dbReference type="EMBL" id="JACKWZ010000242">
    <property type="protein sequence ID" value="KAF9410881.1"/>
    <property type="molecule type" value="Genomic_DNA"/>
</dbReference>
<organism evidence="2 3">
    <name type="scientific">Spodoptera exigua</name>
    <name type="common">Beet armyworm</name>
    <name type="synonym">Noctua fulgens</name>
    <dbReference type="NCBI Taxonomy" id="7107"/>
    <lineage>
        <taxon>Eukaryota</taxon>
        <taxon>Metazoa</taxon>
        <taxon>Ecdysozoa</taxon>
        <taxon>Arthropoda</taxon>
        <taxon>Hexapoda</taxon>
        <taxon>Insecta</taxon>
        <taxon>Pterygota</taxon>
        <taxon>Neoptera</taxon>
        <taxon>Endopterygota</taxon>
        <taxon>Lepidoptera</taxon>
        <taxon>Glossata</taxon>
        <taxon>Ditrysia</taxon>
        <taxon>Noctuoidea</taxon>
        <taxon>Noctuidae</taxon>
        <taxon>Amphipyrinae</taxon>
        <taxon>Spodoptera</taxon>
    </lineage>
</organism>
<comment type="caution">
    <text evidence="2">The sequence shown here is derived from an EMBL/GenBank/DDBJ whole genome shotgun (WGS) entry which is preliminary data.</text>
</comment>
<evidence type="ECO:0000256" key="1">
    <source>
        <dbReference type="SAM" id="MobiDB-lite"/>
    </source>
</evidence>